<dbReference type="PROSITE" id="PS50297">
    <property type="entry name" value="ANK_REP_REGION"/>
    <property type="match status" value="1"/>
</dbReference>
<keyword evidence="4" id="KW-1185">Reference proteome</keyword>
<dbReference type="PANTHER" id="PTHR24118:SF99">
    <property type="entry name" value="POTE ANKYRIN DOMAIN FAMILY MEMBER 3C-RELATED"/>
    <property type="match status" value="1"/>
</dbReference>
<accession>A0ABR1RML7</accession>
<gene>
    <name evidence="3" type="ORF">PG991_008719</name>
</gene>
<protein>
    <submittedName>
        <fullName evidence="3">Uncharacterized protein</fullName>
    </submittedName>
</protein>
<reference evidence="3 4" key="1">
    <citation type="submission" date="2023-01" db="EMBL/GenBank/DDBJ databases">
        <title>Analysis of 21 Apiospora genomes using comparative genomics revels a genus with tremendous synthesis potential of carbohydrate active enzymes and secondary metabolites.</title>
        <authorList>
            <person name="Sorensen T."/>
        </authorList>
    </citation>
    <scope>NUCLEOTIDE SEQUENCE [LARGE SCALE GENOMIC DNA]</scope>
    <source>
        <strain evidence="3 4">CBS 20057</strain>
    </source>
</reference>
<comment type="caution">
    <text evidence="3">The sequence shown here is derived from an EMBL/GenBank/DDBJ whole genome shotgun (WGS) entry which is preliminary data.</text>
</comment>
<evidence type="ECO:0000256" key="2">
    <source>
        <dbReference type="SAM" id="MobiDB-lite"/>
    </source>
</evidence>
<dbReference type="InterPro" id="IPR036770">
    <property type="entry name" value="Ankyrin_rpt-contain_sf"/>
</dbReference>
<dbReference type="PANTHER" id="PTHR24118">
    <property type="entry name" value="POTE ANKYRIN DOMAIN"/>
    <property type="match status" value="1"/>
</dbReference>
<dbReference type="Pfam" id="PF00023">
    <property type="entry name" value="Ank"/>
    <property type="match status" value="1"/>
</dbReference>
<feature type="region of interest" description="Disordered" evidence="2">
    <location>
        <begin position="360"/>
        <end position="383"/>
    </location>
</feature>
<keyword evidence="1" id="KW-0040">ANK repeat</keyword>
<dbReference type="EMBL" id="JAQQWI010000012">
    <property type="protein sequence ID" value="KAK8015831.1"/>
    <property type="molecule type" value="Genomic_DNA"/>
</dbReference>
<sequence length="383" mass="42193">MYKYFSQTNYAAGLFEEGLVDLDGVLLNRKKFSSCSSILRQHHLSGWTPLHIAALFGNSDMVEYLAITKGINIATRDRYEGRGPRGPRSVMFYAAVSEKSDAVLPCMIRLGVDVNQKVGNSHMSLLAYLCDVRCYRQALNLLRAGAKADFKTAHRKTLLHLCVHSHNNATAGWSKQDLIGLIQALIVEGGVDPNAKDRTGNTFLHLAAHSQCLVFICAFEALASLLNQRSDNNKCPLKKVVAFDVDAQNARGETVLMIACDKPSHADYLYDSAPQTGDTCGRPAAHLRSPLQVFLEALRPNTGLKDAQGRRVTDRICRVGKRGSSPKHRNPIKPHLEAYIRSYLQFPVSLKCPDYWPKSVSSNGGNGSKSSVEKIGTHDKVLS</sequence>
<proteinExistence type="predicted"/>
<dbReference type="Proteomes" id="UP001396898">
    <property type="component" value="Unassembled WGS sequence"/>
</dbReference>
<feature type="compositionally biased region" description="Basic and acidic residues" evidence="2">
    <location>
        <begin position="371"/>
        <end position="383"/>
    </location>
</feature>
<feature type="repeat" description="ANK" evidence="1">
    <location>
        <begin position="45"/>
        <end position="78"/>
    </location>
</feature>
<dbReference type="PRINTS" id="PR01415">
    <property type="entry name" value="ANKYRIN"/>
</dbReference>
<dbReference type="SMART" id="SM00248">
    <property type="entry name" value="ANK"/>
    <property type="match status" value="4"/>
</dbReference>
<evidence type="ECO:0000313" key="4">
    <source>
        <dbReference type="Proteomes" id="UP001396898"/>
    </source>
</evidence>
<dbReference type="Gene3D" id="1.25.40.20">
    <property type="entry name" value="Ankyrin repeat-containing domain"/>
    <property type="match status" value="2"/>
</dbReference>
<name>A0ABR1RML7_9PEZI</name>
<evidence type="ECO:0000313" key="3">
    <source>
        <dbReference type="EMBL" id="KAK8015831.1"/>
    </source>
</evidence>
<dbReference type="PROSITE" id="PS50088">
    <property type="entry name" value="ANK_REPEAT"/>
    <property type="match status" value="1"/>
</dbReference>
<organism evidence="3 4">
    <name type="scientific">Apiospora marii</name>
    <dbReference type="NCBI Taxonomy" id="335849"/>
    <lineage>
        <taxon>Eukaryota</taxon>
        <taxon>Fungi</taxon>
        <taxon>Dikarya</taxon>
        <taxon>Ascomycota</taxon>
        <taxon>Pezizomycotina</taxon>
        <taxon>Sordariomycetes</taxon>
        <taxon>Xylariomycetidae</taxon>
        <taxon>Amphisphaeriales</taxon>
        <taxon>Apiosporaceae</taxon>
        <taxon>Apiospora</taxon>
    </lineage>
</organism>
<dbReference type="InterPro" id="IPR002110">
    <property type="entry name" value="Ankyrin_rpt"/>
</dbReference>
<evidence type="ECO:0000256" key="1">
    <source>
        <dbReference type="PROSITE-ProRule" id="PRU00023"/>
    </source>
</evidence>
<dbReference type="SUPFAM" id="SSF48403">
    <property type="entry name" value="Ankyrin repeat"/>
    <property type="match status" value="1"/>
</dbReference>